<dbReference type="EMBL" id="OD565142">
    <property type="protein sequence ID" value="CAD7440971.1"/>
    <property type="molecule type" value="Genomic_DNA"/>
</dbReference>
<dbReference type="SUPFAM" id="SSF81324">
    <property type="entry name" value="Voltage-gated potassium channels"/>
    <property type="match status" value="1"/>
</dbReference>
<dbReference type="Gene3D" id="1.10.287.70">
    <property type="match status" value="1"/>
</dbReference>
<gene>
    <name evidence="4" type="ORF">TBIB3V08_LOCUS3450</name>
</gene>
<dbReference type="GO" id="GO:0005249">
    <property type="term" value="F:voltage-gated potassium channel activity"/>
    <property type="evidence" value="ECO:0007669"/>
    <property type="project" value="TreeGrafter"/>
</dbReference>
<evidence type="ECO:0000256" key="2">
    <source>
        <dbReference type="SAM" id="Phobius"/>
    </source>
</evidence>
<keyword evidence="1" id="KW-0175">Coiled coil</keyword>
<protein>
    <recommendedName>
        <fullName evidence="3">Cyclic nucleotide-binding domain-containing protein</fullName>
    </recommendedName>
</protein>
<name>A0A7R9EVK4_9NEOP</name>
<proteinExistence type="predicted"/>
<sequence>MTKRRHVCELVNPEKTVPKLPPGYSAWARLKRWLLVNRLASLTNPRGIKCLGSVSALRSEQLSQLRDKRWCIIHPFSNLHTFWQGIMAFVFLLFLIMIPFYLTFTNTSKPFITMMVIGLTLDFICILDILLNFFTGFFNWPQKRVVLRPRRVFFHYLKTYFFVDLISSLPFQLIFNEEVYSPKLMPYLKCLKLIKLFRIKTLSSYIKNIMGVYRVDYQWAHQMIVYSLLFIHWAACFHFFVPLFMASFDTSRIDQESWLTQINVMDKPITKRYVHSLFRAICNSLALSYGQMNLSTNVDNIVCGIIVVLGSALTMYATMMYISHRCSNNVRVVRYHKILDEMKEYMRYKQIPEAMQLRMLRYFDYYFHHNYYVDKFYMNLLPPHLKQEIHHISTVNLVRNTQMFKDLPKDVLERLVDTLVLEVFATGETILKAGSASECMYFIASGTAVETLHTGQEICHLEDGDTIGELELILVEHRRVVNIIAIEMCQLYRLDTKYYKEIVVQCTLSFKGVYMAALQRREEYSKMEKEANKARMKNVQLSERMHSLQLNN</sequence>
<dbReference type="InterPro" id="IPR051413">
    <property type="entry name" value="K/Na_HCN_channel"/>
</dbReference>
<evidence type="ECO:0000259" key="3">
    <source>
        <dbReference type="PROSITE" id="PS50042"/>
    </source>
</evidence>
<evidence type="ECO:0000256" key="1">
    <source>
        <dbReference type="SAM" id="Coils"/>
    </source>
</evidence>
<dbReference type="InterPro" id="IPR018490">
    <property type="entry name" value="cNMP-bd_dom_sf"/>
</dbReference>
<dbReference type="InterPro" id="IPR014710">
    <property type="entry name" value="RmlC-like_jellyroll"/>
</dbReference>
<dbReference type="PROSITE" id="PS50042">
    <property type="entry name" value="CNMP_BINDING_3"/>
    <property type="match status" value="1"/>
</dbReference>
<dbReference type="SUPFAM" id="SSF51206">
    <property type="entry name" value="cAMP-binding domain-like"/>
    <property type="match status" value="1"/>
</dbReference>
<dbReference type="InterPro" id="IPR000595">
    <property type="entry name" value="cNMP-bd_dom"/>
</dbReference>
<dbReference type="Gene3D" id="2.60.120.10">
    <property type="entry name" value="Jelly Rolls"/>
    <property type="match status" value="1"/>
</dbReference>
<dbReference type="GO" id="GO:0003254">
    <property type="term" value="P:regulation of membrane depolarization"/>
    <property type="evidence" value="ECO:0007669"/>
    <property type="project" value="TreeGrafter"/>
</dbReference>
<dbReference type="AlphaFoldDB" id="A0A7R9EVK4"/>
<feature type="transmembrane region" description="Helical" evidence="2">
    <location>
        <begin position="114"/>
        <end position="140"/>
    </location>
</feature>
<keyword evidence="2" id="KW-0812">Transmembrane</keyword>
<accession>A0A7R9EVK4</accession>
<feature type="transmembrane region" description="Helical" evidence="2">
    <location>
        <begin position="82"/>
        <end position="102"/>
    </location>
</feature>
<dbReference type="PANTHER" id="PTHR45689:SF14">
    <property type="entry name" value="CYCLIC NUCLEOTIDE-GATED CATION CHANNEL SUBUNIT A-LIKE PROTEIN"/>
    <property type="match status" value="1"/>
</dbReference>
<reference evidence="4" key="1">
    <citation type="submission" date="2020-11" db="EMBL/GenBank/DDBJ databases">
        <authorList>
            <person name="Tran Van P."/>
        </authorList>
    </citation>
    <scope>NUCLEOTIDE SEQUENCE</scope>
</reference>
<feature type="transmembrane region" description="Helical" evidence="2">
    <location>
        <begin position="301"/>
        <end position="322"/>
    </location>
</feature>
<organism evidence="4">
    <name type="scientific">Timema bartmani</name>
    <dbReference type="NCBI Taxonomy" id="61472"/>
    <lineage>
        <taxon>Eukaryota</taxon>
        <taxon>Metazoa</taxon>
        <taxon>Ecdysozoa</taxon>
        <taxon>Arthropoda</taxon>
        <taxon>Hexapoda</taxon>
        <taxon>Insecta</taxon>
        <taxon>Pterygota</taxon>
        <taxon>Neoptera</taxon>
        <taxon>Polyneoptera</taxon>
        <taxon>Phasmatodea</taxon>
        <taxon>Timematodea</taxon>
        <taxon>Timematoidea</taxon>
        <taxon>Timematidae</taxon>
        <taxon>Timema</taxon>
    </lineage>
</organism>
<dbReference type="PANTHER" id="PTHR45689">
    <property type="entry name" value="I[[H]] CHANNEL, ISOFORM E"/>
    <property type="match status" value="1"/>
</dbReference>
<evidence type="ECO:0000313" key="4">
    <source>
        <dbReference type="EMBL" id="CAD7440971.1"/>
    </source>
</evidence>
<keyword evidence="2" id="KW-1133">Transmembrane helix</keyword>
<dbReference type="GO" id="GO:0035725">
    <property type="term" value="P:sodium ion transmembrane transport"/>
    <property type="evidence" value="ECO:0007669"/>
    <property type="project" value="TreeGrafter"/>
</dbReference>
<dbReference type="SMART" id="SM00100">
    <property type="entry name" value="cNMP"/>
    <property type="match status" value="1"/>
</dbReference>
<dbReference type="Gene3D" id="1.10.287.630">
    <property type="entry name" value="Helix hairpin bin"/>
    <property type="match status" value="1"/>
</dbReference>
<dbReference type="Pfam" id="PF00027">
    <property type="entry name" value="cNMP_binding"/>
    <property type="match status" value="1"/>
</dbReference>
<dbReference type="CDD" id="cd00038">
    <property type="entry name" value="CAP_ED"/>
    <property type="match status" value="1"/>
</dbReference>
<keyword evidence="2" id="KW-0472">Membrane</keyword>
<feature type="coiled-coil region" evidence="1">
    <location>
        <begin position="524"/>
        <end position="551"/>
    </location>
</feature>
<feature type="domain" description="Cyclic nucleotide-binding" evidence="3">
    <location>
        <begin position="403"/>
        <end position="520"/>
    </location>
</feature>
<feature type="transmembrane region" description="Helical" evidence="2">
    <location>
        <begin position="152"/>
        <end position="175"/>
    </location>
</feature>
<feature type="transmembrane region" description="Helical" evidence="2">
    <location>
        <begin position="223"/>
        <end position="245"/>
    </location>
</feature>
<dbReference type="GO" id="GO:0098855">
    <property type="term" value="C:HCN channel complex"/>
    <property type="evidence" value="ECO:0007669"/>
    <property type="project" value="TreeGrafter"/>
</dbReference>